<dbReference type="Gene3D" id="1.10.390.10">
    <property type="entry name" value="Neutral Protease Domain 2"/>
    <property type="match status" value="1"/>
</dbReference>
<dbReference type="Proteomes" id="UP000317332">
    <property type="component" value="Unassembled WGS sequence"/>
</dbReference>
<dbReference type="SUPFAM" id="SSF55486">
    <property type="entry name" value="Metalloproteases ('zincins'), catalytic domain"/>
    <property type="match status" value="1"/>
</dbReference>
<reference evidence="1 2" key="1">
    <citation type="submission" date="2019-06" db="EMBL/GenBank/DDBJ databases">
        <title>Flavobacteriaceae Paucihalobacterium erythroidium CWB-1, complete genome.</title>
        <authorList>
            <person name="Wu S."/>
        </authorList>
    </citation>
    <scope>NUCLEOTIDE SEQUENCE [LARGE SCALE GENOMIC DNA]</scope>
    <source>
        <strain evidence="1 2">CWB-1</strain>
    </source>
</reference>
<dbReference type="AlphaFoldDB" id="A0A506PJG6"/>
<name>A0A506PJG6_9FLAO</name>
<comment type="caution">
    <text evidence="1">The sequence shown here is derived from an EMBL/GenBank/DDBJ whole genome shotgun (WGS) entry which is preliminary data.</text>
</comment>
<organism evidence="1 2">
    <name type="scientific">Paucihalobacter ruber</name>
    <dbReference type="NCBI Taxonomy" id="2567861"/>
    <lineage>
        <taxon>Bacteria</taxon>
        <taxon>Pseudomonadati</taxon>
        <taxon>Bacteroidota</taxon>
        <taxon>Flavobacteriia</taxon>
        <taxon>Flavobacteriales</taxon>
        <taxon>Flavobacteriaceae</taxon>
        <taxon>Paucihalobacter</taxon>
    </lineage>
</organism>
<gene>
    <name evidence="1" type="ORF">FJ651_09525</name>
</gene>
<dbReference type="InterPro" id="IPR027268">
    <property type="entry name" value="Peptidase_M4/M1_CTD_sf"/>
</dbReference>
<sequence>MLLLILCTGQYYLVAQNSMSIKAKLNVSEKSFTINQEIIYKNTSNDSLTSIYLNNWNNAYSTKTTPLAKRFEQEFSTKFHLAKSNERGYTVVTQITDNLDNELVNHNLKDRPDVIKVELAQPLLPGESYHIKLNYILVVPDDIFTGYGITKNKEFNLKYWYILPAVYDGKWHYYSNKNLDDLLIPKADIHLELEHPRNYTVVSELDVVNFSPDGNIQTTTLFGKDRTDSFIVIGNFPNYKYVQTDQINLISNINETGLQPQDKAILTDKIVRYLNTNLGTYPHNKLLVSELAYKRDPLYGLNQLPNFIKVFPDNFQYELKLLKTALKKYIDNILLMHPREDYWLSEGLQIYYLMKYVDENYPNTKLLGGLSNIWGIKSFNVAKADFNFQYYLFHMEMARRNNDQPLAMSKDKLLKFNSNIANKYKAAIGLVYLDQFMEDANLSQLLKTFIDDNKLNYTTTDEFQDFLSNQTSKNIDWFFDDYVGTRKKIDFKLKKVKTTDDSIQITVKNKRNHSIPAKLYAYKGDSVKNTYWLENIKDEFEFTIPKDSITKLTINEDYIIPEINRRDNFDNLKGIFGSGKPFQVRIFKDLEDPRYNQIFMMPLIEYRNIYDGLVIGTKWYNKTLLRRRLNYQFSPQYAINSNTITGSASAYYTHLIEDKDLFDITYGANVRYQSFAQDAFVTSFTPQVAFTFRKDSDFRSDLIQQASARYVGIRRNLGPDALVNITEPDYGVFNLRYVLVNPGIINYARFSGDFQVAENFSKVAVNYEFRKLFENNQQFSFRFFAGAFIKNNTPVDSDFFSFALDRPTDYLFDLPYLGRSEASGIFSQQIIIAEGGFKSKLDTPFANQWMTTANFSTSIWRYIQAYGDIGLVKNRFNPAKFVYDSGIRLVLVEDYFELFFPIYSNLGWEIAQPNYDQKIRIMFTVDPQVLLGLFRRKWY</sequence>
<accession>A0A506PJG6</accession>
<dbReference type="EMBL" id="VHIQ01000004">
    <property type="protein sequence ID" value="TPV33515.1"/>
    <property type="molecule type" value="Genomic_DNA"/>
</dbReference>
<keyword evidence="2" id="KW-1185">Reference proteome</keyword>
<proteinExistence type="predicted"/>
<evidence type="ECO:0000313" key="1">
    <source>
        <dbReference type="EMBL" id="TPV33515.1"/>
    </source>
</evidence>
<dbReference type="OrthoDB" id="9813075at2"/>
<protein>
    <submittedName>
        <fullName evidence="1">M1 family metallopeptidase</fullName>
    </submittedName>
</protein>
<evidence type="ECO:0000313" key="2">
    <source>
        <dbReference type="Proteomes" id="UP000317332"/>
    </source>
</evidence>